<reference evidence="4" key="1">
    <citation type="journal article" date="2019" name="Int. J. Syst. Evol. Microbiol.">
        <title>The Global Catalogue of Microorganisms (GCM) 10K type strain sequencing project: providing services to taxonomists for standard genome sequencing and annotation.</title>
        <authorList>
            <consortium name="The Broad Institute Genomics Platform"/>
            <consortium name="The Broad Institute Genome Sequencing Center for Infectious Disease"/>
            <person name="Wu L."/>
            <person name="Ma J."/>
        </authorList>
    </citation>
    <scope>NUCLEOTIDE SEQUENCE [LARGE SCALE GENOMIC DNA]</scope>
    <source>
        <strain evidence="4">JCM 15575</strain>
    </source>
</reference>
<dbReference type="PANTHER" id="PTHR21666">
    <property type="entry name" value="PEPTIDASE-RELATED"/>
    <property type="match status" value="1"/>
</dbReference>
<dbReference type="PANTHER" id="PTHR21666:SF270">
    <property type="entry name" value="MUREIN HYDROLASE ACTIVATOR ENVC"/>
    <property type="match status" value="1"/>
</dbReference>
<organism evidence="3 4">
    <name type="scientific">Microbacterium lacus</name>
    <dbReference type="NCBI Taxonomy" id="415217"/>
    <lineage>
        <taxon>Bacteria</taxon>
        <taxon>Bacillati</taxon>
        <taxon>Actinomycetota</taxon>
        <taxon>Actinomycetes</taxon>
        <taxon>Micrococcales</taxon>
        <taxon>Microbacteriaceae</taxon>
        <taxon>Microbacterium</taxon>
    </lineage>
</organism>
<dbReference type="Pfam" id="PF01551">
    <property type="entry name" value="Peptidase_M23"/>
    <property type="match status" value="1"/>
</dbReference>
<dbReference type="EMBL" id="BAAAPK010000003">
    <property type="protein sequence ID" value="GAA1686430.1"/>
    <property type="molecule type" value="Genomic_DNA"/>
</dbReference>
<dbReference type="Proteomes" id="UP001500596">
    <property type="component" value="Unassembled WGS sequence"/>
</dbReference>
<dbReference type="SUPFAM" id="SSF51261">
    <property type="entry name" value="Duplicated hybrid motif"/>
    <property type="match status" value="1"/>
</dbReference>
<dbReference type="CDD" id="cd12797">
    <property type="entry name" value="M23_peptidase"/>
    <property type="match status" value="1"/>
</dbReference>
<evidence type="ECO:0000313" key="3">
    <source>
        <dbReference type="EMBL" id="GAA1686430.1"/>
    </source>
</evidence>
<comment type="caution">
    <text evidence="3">The sequence shown here is derived from an EMBL/GenBank/DDBJ whole genome shotgun (WGS) entry which is preliminary data.</text>
</comment>
<feature type="domain" description="M23ase beta-sheet core" evidence="2">
    <location>
        <begin position="245"/>
        <end position="340"/>
    </location>
</feature>
<feature type="chain" id="PRO_5045629566" evidence="1">
    <location>
        <begin position="21"/>
        <end position="403"/>
    </location>
</feature>
<sequence length="403" mass="42424">MIAVSVLALSALLLAGCTAAAPEPSADASTEAPDTQVPEDDFTPVLARTLSTPRPLPATDGLVHIAYELFLSNVTTQTATIESIDVIDGDGQSLLRLDGDAAVPWMRVMGATAPGRVIGPGQGALVWLDVTVDAGTELPESLTHDIAFSFEPGAPPIITDQMTERVASVEVDQAEPVVIGPPLKGAGWLNGNSCCAVTPHRGAVNAINGAFHAPERYAIDYVRLDENGSFLSGPVDELESYPYFGADIIAVGDGPIVSMRFDLPEQTPGANPTGLTLDEYGGNHIVQDLGDGVYAFYAHLQPGNPLAVEVGQQLKKGETIALLGNTGNTDSPHLHFHLMDSPSPLGSNGIPFVYDSFDLEGQITAQELDERIAAGGPFTLDEADAAAEKDLYPIWLTVTSYPE</sequence>
<dbReference type="Gene3D" id="2.70.70.10">
    <property type="entry name" value="Glucose Permease (Domain IIA)"/>
    <property type="match status" value="1"/>
</dbReference>
<keyword evidence="4" id="KW-1185">Reference proteome</keyword>
<evidence type="ECO:0000313" key="4">
    <source>
        <dbReference type="Proteomes" id="UP001500596"/>
    </source>
</evidence>
<protein>
    <submittedName>
        <fullName evidence="3">M23 family metallopeptidase</fullName>
    </submittedName>
</protein>
<dbReference type="InterPro" id="IPR011055">
    <property type="entry name" value="Dup_hybrid_motif"/>
</dbReference>
<proteinExistence type="predicted"/>
<gene>
    <name evidence="3" type="ORF">GCM10009807_32620</name>
</gene>
<dbReference type="InterPro" id="IPR016047">
    <property type="entry name" value="M23ase_b-sheet_dom"/>
</dbReference>
<evidence type="ECO:0000256" key="1">
    <source>
        <dbReference type="SAM" id="SignalP"/>
    </source>
</evidence>
<accession>A0ABP4TEC1</accession>
<keyword evidence="1" id="KW-0732">Signal</keyword>
<evidence type="ECO:0000259" key="2">
    <source>
        <dbReference type="Pfam" id="PF01551"/>
    </source>
</evidence>
<name>A0ABP4TEC1_9MICO</name>
<feature type="signal peptide" evidence="1">
    <location>
        <begin position="1"/>
        <end position="20"/>
    </location>
</feature>
<dbReference type="InterPro" id="IPR050570">
    <property type="entry name" value="Cell_wall_metabolism_enzyme"/>
</dbReference>